<dbReference type="CDD" id="cd00170">
    <property type="entry name" value="SEC14"/>
    <property type="match status" value="1"/>
</dbReference>
<name>A0A6I9WVE7_9HYME</name>
<accession>A0A6I9WVE7</accession>
<dbReference type="PRINTS" id="PR00180">
    <property type="entry name" value="CRETINALDHBP"/>
</dbReference>
<evidence type="ECO:0000259" key="1">
    <source>
        <dbReference type="PROSITE" id="PS50191"/>
    </source>
</evidence>
<dbReference type="Pfam" id="PF00650">
    <property type="entry name" value="CRAL_TRIO"/>
    <property type="match status" value="1"/>
</dbReference>
<dbReference type="AlphaFoldDB" id="A0A6I9WVE7"/>
<dbReference type="Pfam" id="PF03765">
    <property type="entry name" value="CRAL_TRIO_N"/>
    <property type="match status" value="1"/>
</dbReference>
<dbReference type="SUPFAM" id="SSF52087">
    <property type="entry name" value="CRAL/TRIO domain"/>
    <property type="match status" value="1"/>
</dbReference>
<dbReference type="GeneID" id="105433141"/>
<dbReference type="PROSITE" id="PS50191">
    <property type="entry name" value="CRAL_TRIO"/>
    <property type="match status" value="1"/>
</dbReference>
<keyword evidence="2" id="KW-1185">Reference proteome</keyword>
<dbReference type="InterPro" id="IPR001251">
    <property type="entry name" value="CRAL-TRIO_dom"/>
</dbReference>
<dbReference type="Proteomes" id="UP000504615">
    <property type="component" value="Unplaced"/>
</dbReference>
<dbReference type="InterPro" id="IPR036865">
    <property type="entry name" value="CRAL-TRIO_dom_sf"/>
</dbReference>
<reference evidence="3" key="1">
    <citation type="submission" date="2025-08" db="UniProtKB">
        <authorList>
            <consortium name="RefSeq"/>
        </authorList>
    </citation>
    <scope>IDENTIFICATION</scope>
</reference>
<evidence type="ECO:0000313" key="2">
    <source>
        <dbReference type="Proteomes" id="UP000504615"/>
    </source>
</evidence>
<organism evidence="2 3">
    <name type="scientific">Pogonomyrmex barbatus</name>
    <name type="common">red harvester ant</name>
    <dbReference type="NCBI Taxonomy" id="144034"/>
    <lineage>
        <taxon>Eukaryota</taxon>
        <taxon>Metazoa</taxon>
        <taxon>Ecdysozoa</taxon>
        <taxon>Arthropoda</taxon>
        <taxon>Hexapoda</taxon>
        <taxon>Insecta</taxon>
        <taxon>Pterygota</taxon>
        <taxon>Neoptera</taxon>
        <taxon>Endopterygota</taxon>
        <taxon>Hymenoptera</taxon>
        <taxon>Apocrita</taxon>
        <taxon>Aculeata</taxon>
        <taxon>Formicoidea</taxon>
        <taxon>Formicidae</taxon>
        <taxon>Myrmicinae</taxon>
        <taxon>Pogonomyrmex</taxon>
    </lineage>
</organism>
<dbReference type="PANTHER" id="PTHR10174">
    <property type="entry name" value="ALPHA-TOCOPHEROL TRANSFER PROTEIN-RELATED"/>
    <property type="match status" value="1"/>
</dbReference>
<dbReference type="Gene3D" id="1.20.5.1200">
    <property type="entry name" value="Alpha-tocopherol transfer"/>
    <property type="match status" value="1"/>
</dbReference>
<dbReference type="GO" id="GO:0016020">
    <property type="term" value="C:membrane"/>
    <property type="evidence" value="ECO:0007669"/>
    <property type="project" value="TreeGrafter"/>
</dbReference>
<gene>
    <name evidence="3" type="primary">LOC105433141</name>
</gene>
<dbReference type="InterPro" id="IPR036273">
    <property type="entry name" value="CRAL/TRIO_N_dom_sf"/>
</dbReference>
<dbReference type="SMART" id="SM01100">
    <property type="entry name" value="CRAL_TRIO_N"/>
    <property type="match status" value="1"/>
</dbReference>
<dbReference type="SUPFAM" id="SSF46938">
    <property type="entry name" value="CRAL/TRIO N-terminal domain"/>
    <property type="match status" value="1"/>
</dbReference>
<dbReference type="Gene3D" id="1.10.8.20">
    <property type="entry name" value="N-terminal domain of phosphatidylinositol transfer protein sec14p"/>
    <property type="match status" value="1"/>
</dbReference>
<protein>
    <submittedName>
        <fullName evidence="3">Retinol-binding protein pinta-like isoform X1</fullName>
    </submittedName>
</protein>
<sequence>MASAHDDSIVRAEQVLTSEDERYAAVHLNETNETKESAVVEIRRWIEESDNLRVRTDDFFILRFLRTCKFNVEKTKMRMQNYYKQRSDLPEWFMNKDPFQSELQELLNMGLFLPLRKRDNQGRVVIIIRGTRHDPRIHKISDICKIGVLATEMATKNYNAISVYGIALFIDVANPTMRHAVQMRPHVIMNLVHCWQSSYPIRVSVLNIINAPEYVNVVLKIFRSFMNEKMKSRLNVYTQKTMQDCFKDIPVNILPVEYGGTDGTLQELTEYWKNLIEENRDWLISDENDQLIVSKQ</sequence>
<dbReference type="KEGG" id="pbar:105433141"/>
<dbReference type="SMART" id="SM00516">
    <property type="entry name" value="SEC14"/>
    <property type="match status" value="1"/>
</dbReference>
<feature type="domain" description="CRAL-TRIO" evidence="1">
    <location>
        <begin position="100"/>
        <end position="266"/>
    </location>
</feature>
<dbReference type="GO" id="GO:1902936">
    <property type="term" value="F:phosphatidylinositol bisphosphate binding"/>
    <property type="evidence" value="ECO:0007669"/>
    <property type="project" value="TreeGrafter"/>
</dbReference>
<dbReference type="OrthoDB" id="6682367at2759"/>
<dbReference type="InterPro" id="IPR011074">
    <property type="entry name" value="CRAL/TRIO_N_dom"/>
</dbReference>
<proteinExistence type="predicted"/>
<dbReference type="Gene3D" id="3.40.525.10">
    <property type="entry name" value="CRAL-TRIO lipid binding domain"/>
    <property type="match status" value="1"/>
</dbReference>
<evidence type="ECO:0000313" key="3">
    <source>
        <dbReference type="RefSeq" id="XP_011646579.1"/>
    </source>
</evidence>
<dbReference type="RefSeq" id="XP_011646579.1">
    <property type="nucleotide sequence ID" value="XM_011648277.2"/>
</dbReference>
<dbReference type="PANTHER" id="PTHR10174:SF224">
    <property type="entry name" value="RETINOL-BINDING PROTEIN PINTA"/>
    <property type="match status" value="1"/>
</dbReference>